<dbReference type="Proteomes" id="UP000243081">
    <property type="component" value="Unassembled WGS sequence"/>
</dbReference>
<feature type="compositionally biased region" description="Acidic residues" evidence="7">
    <location>
        <begin position="182"/>
        <end position="214"/>
    </location>
</feature>
<sequence>MAADATSVNGAALALLQSMQPENRHVFLQPTTELPTESLNLVRETLEAFAAQVGDEQQRRLKESRKRKRGGEREDVLKLRKIYVDGFQTNQVWQQAKKIIGGVLQFSETLLGEMEEKNEIALIDGDLTGEVSALDENEDDVGGPVGESAEENDDAEDFGFEEENEELEDREDAENIDSTSDMNEELGEDLDEEDGEGEADEEEDYKSFEEDPDGLNDGFFSLDDFNKQTQWFEEQDTRGDPNTDMASDDEEIDWTADPNTPAQHPNASQSTRSKKHTNDDDMADEDDEDDGPTFGDMALDAPEGDSDDEAAAFEDGFEDVENNANDVFYKDFFAPPPRKREANKPRKSAPRAQKPTKQDMERAMADVRRDLFDDESDMEDSEDALSDASAGDPKSRRSAHERRQAKLAEEIRKLEAASVAKREWTLSGEANAVERPTNSLLEQDLDFEYIGKPVPFITPEVSESIDELIKRRILSQEFDEVLKRRPETEALPAGTRRGLVDIKDSKSDKSLAQIYEEEHVKNA</sequence>
<keyword evidence="5" id="KW-0687">Ribonucleoprotein</keyword>
<evidence type="ECO:0000256" key="1">
    <source>
        <dbReference type="ARBA" id="ARBA00004604"/>
    </source>
</evidence>
<dbReference type="InterPro" id="IPR012173">
    <property type="entry name" value="Mpp10"/>
</dbReference>
<keyword evidence="3" id="KW-0698">rRNA processing</keyword>
<evidence type="ECO:0000313" key="8">
    <source>
        <dbReference type="EMBL" id="OAQ99822.1"/>
    </source>
</evidence>
<proteinExistence type="inferred from homology"/>
<dbReference type="GO" id="GO:0034457">
    <property type="term" value="C:Mpp10 complex"/>
    <property type="evidence" value="ECO:0007669"/>
    <property type="project" value="InterPro"/>
</dbReference>
<dbReference type="GO" id="GO:0005732">
    <property type="term" value="C:sno(s)RNA-containing ribonucleoprotein complex"/>
    <property type="evidence" value="ECO:0007669"/>
    <property type="project" value="InterPro"/>
</dbReference>
<comment type="subcellular location">
    <subcellularLocation>
        <location evidence="1">Nucleus</location>
        <location evidence="1">Nucleolus</location>
    </subcellularLocation>
</comment>
<evidence type="ECO:0000256" key="4">
    <source>
        <dbReference type="ARBA" id="ARBA00023242"/>
    </source>
</evidence>
<organism evidence="8 9">
    <name type="scientific">Cordyceps confragosa</name>
    <name type="common">Lecanicillium lecanii</name>
    <dbReference type="NCBI Taxonomy" id="2714763"/>
    <lineage>
        <taxon>Eukaryota</taxon>
        <taxon>Fungi</taxon>
        <taxon>Dikarya</taxon>
        <taxon>Ascomycota</taxon>
        <taxon>Pezizomycotina</taxon>
        <taxon>Sordariomycetes</taxon>
        <taxon>Hypocreomycetidae</taxon>
        <taxon>Hypocreales</taxon>
        <taxon>Cordycipitaceae</taxon>
        <taxon>Akanthomyces</taxon>
    </lineage>
</organism>
<dbReference type="EMBL" id="LUKN01002001">
    <property type="protein sequence ID" value="OAQ99822.1"/>
    <property type="molecule type" value="Genomic_DNA"/>
</dbReference>
<dbReference type="AlphaFoldDB" id="A0A179IC14"/>
<dbReference type="Pfam" id="PF04006">
    <property type="entry name" value="Mpp10"/>
    <property type="match status" value="1"/>
</dbReference>
<reference evidence="8 9" key="1">
    <citation type="submission" date="2016-03" db="EMBL/GenBank/DDBJ databases">
        <title>Fine-scale spatial genetic structure of a fungal parasite of coffee scale insects.</title>
        <authorList>
            <person name="Jackson D."/>
            <person name="Zemenick K.A."/>
            <person name="Malloure B."/>
            <person name="Quandt C.A."/>
            <person name="James T.Y."/>
        </authorList>
    </citation>
    <scope>NUCLEOTIDE SEQUENCE [LARGE SCALE GENOMIC DNA]</scope>
    <source>
        <strain evidence="8 9">UM487</strain>
    </source>
</reference>
<evidence type="ECO:0000313" key="9">
    <source>
        <dbReference type="Proteomes" id="UP000243081"/>
    </source>
</evidence>
<feature type="compositionally biased region" description="Acidic residues" evidence="7">
    <location>
        <begin position="372"/>
        <end position="385"/>
    </location>
</feature>
<feature type="compositionally biased region" description="Acidic residues" evidence="7">
    <location>
        <begin position="148"/>
        <end position="175"/>
    </location>
</feature>
<feature type="region of interest" description="Disordered" evidence="7">
    <location>
        <begin position="135"/>
        <end position="405"/>
    </location>
</feature>
<feature type="compositionally biased region" description="Acidic residues" evidence="7">
    <location>
        <begin position="302"/>
        <end position="321"/>
    </location>
</feature>
<evidence type="ECO:0000256" key="5">
    <source>
        <dbReference type="ARBA" id="ARBA00023274"/>
    </source>
</evidence>
<protein>
    <submittedName>
        <fullName evidence="8">Uncharacterized protein</fullName>
    </submittedName>
</protein>
<feature type="compositionally biased region" description="Polar residues" evidence="7">
    <location>
        <begin position="257"/>
        <end position="271"/>
    </location>
</feature>
<dbReference type="PANTHER" id="PTHR17039">
    <property type="entry name" value="U3 SMALL NUCLEOLAR RIBONUCLEOPROTEIN PROTEIN MPP10"/>
    <property type="match status" value="1"/>
</dbReference>
<name>A0A179IC14_CORDF</name>
<keyword evidence="9" id="KW-1185">Reference proteome</keyword>
<feature type="compositionally biased region" description="Acidic residues" evidence="7">
    <location>
        <begin position="280"/>
        <end position="291"/>
    </location>
</feature>
<accession>A0A179IC14</accession>
<evidence type="ECO:0000256" key="2">
    <source>
        <dbReference type="ARBA" id="ARBA00022517"/>
    </source>
</evidence>
<dbReference type="GO" id="GO:0006364">
    <property type="term" value="P:rRNA processing"/>
    <property type="evidence" value="ECO:0007669"/>
    <property type="project" value="UniProtKB-KW"/>
</dbReference>
<comment type="caution">
    <text evidence="8">The sequence shown here is derived from an EMBL/GenBank/DDBJ whole genome shotgun (WGS) entry which is preliminary data.</text>
</comment>
<evidence type="ECO:0000256" key="3">
    <source>
        <dbReference type="ARBA" id="ARBA00022552"/>
    </source>
</evidence>
<gene>
    <name evidence="8" type="ORF">LLEC1_07087</name>
</gene>
<keyword evidence="4" id="KW-0539">Nucleus</keyword>
<feature type="non-terminal residue" evidence="8">
    <location>
        <position position="523"/>
    </location>
</feature>
<feature type="compositionally biased region" description="Basic and acidic residues" evidence="7">
    <location>
        <begin position="356"/>
        <end position="371"/>
    </location>
</feature>
<dbReference type="OMA" id="DEMEQWM"/>
<evidence type="ECO:0000256" key="6">
    <source>
        <dbReference type="ARBA" id="ARBA00029455"/>
    </source>
</evidence>
<dbReference type="GO" id="GO:0032040">
    <property type="term" value="C:small-subunit processome"/>
    <property type="evidence" value="ECO:0007669"/>
    <property type="project" value="TreeGrafter"/>
</dbReference>
<dbReference type="PANTHER" id="PTHR17039:SF0">
    <property type="entry name" value="U3 SMALL NUCLEOLAR RIBONUCLEOPROTEIN PROTEIN MPP10"/>
    <property type="match status" value="1"/>
</dbReference>
<keyword evidence="2" id="KW-0690">Ribosome biogenesis</keyword>
<evidence type="ECO:0000256" key="7">
    <source>
        <dbReference type="SAM" id="MobiDB-lite"/>
    </source>
</evidence>
<dbReference type="OrthoDB" id="445326at2759"/>
<comment type="similarity">
    <text evidence="6">Belongs to the MPP10 family.</text>
</comment>